<dbReference type="AlphaFoldDB" id="A0A8J2YWP3"/>
<proteinExistence type="predicted"/>
<protein>
    <submittedName>
        <fullName evidence="2">Uncharacterized protein</fullName>
    </submittedName>
</protein>
<dbReference type="EMBL" id="BMJQ01000010">
    <property type="protein sequence ID" value="GGF29369.1"/>
    <property type="molecule type" value="Genomic_DNA"/>
</dbReference>
<evidence type="ECO:0000313" key="2">
    <source>
        <dbReference type="EMBL" id="GGF29369.1"/>
    </source>
</evidence>
<organism evidence="2 3">
    <name type="scientific">Aliidongia dinghuensis</name>
    <dbReference type="NCBI Taxonomy" id="1867774"/>
    <lineage>
        <taxon>Bacteria</taxon>
        <taxon>Pseudomonadati</taxon>
        <taxon>Pseudomonadota</taxon>
        <taxon>Alphaproteobacteria</taxon>
        <taxon>Rhodospirillales</taxon>
        <taxon>Dongiaceae</taxon>
        <taxon>Aliidongia</taxon>
    </lineage>
</organism>
<feature type="transmembrane region" description="Helical" evidence="1">
    <location>
        <begin position="128"/>
        <end position="147"/>
    </location>
</feature>
<dbReference type="Proteomes" id="UP000646365">
    <property type="component" value="Unassembled WGS sequence"/>
</dbReference>
<accession>A0A8J2YWP3</accession>
<evidence type="ECO:0000313" key="3">
    <source>
        <dbReference type="Proteomes" id="UP000646365"/>
    </source>
</evidence>
<keyword evidence="1" id="KW-0812">Transmembrane</keyword>
<gene>
    <name evidence="2" type="ORF">GCM10011611_39270</name>
</gene>
<sequence length="193" mass="20703">MIIAMPPRNILAKLRAYAAHDDPLVATTNLVALVVAGNIPFYPVYYLALIGWSAWPSLLDLPAALAFFAIPWIVRHSSLLGRTALPVIGVANALICVKLLGEASGNALYLVPCVVAAALSFRANERWVMLPLVWLPVAMFLATLGRLGEPLVPFTEAEFTAMLRLNAVSAGVFVGFLGMLYGRSAIVSARASR</sequence>
<feature type="transmembrane region" description="Helical" evidence="1">
    <location>
        <begin position="167"/>
        <end position="186"/>
    </location>
</feature>
<keyword evidence="3" id="KW-1185">Reference proteome</keyword>
<keyword evidence="1" id="KW-1133">Transmembrane helix</keyword>
<feature type="transmembrane region" description="Helical" evidence="1">
    <location>
        <begin position="106"/>
        <end position="121"/>
    </location>
</feature>
<reference evidence="2" key="2">
    <citation type="submission" date="2020-09" db="EMBL/GenBank/DDBJ databases">
        <authorList>
            <person name="Sun Q."/>
            <person name="Zhou Y."/>
        </authorList>
    </citation>
    <scope>NUCLEOTIDE SEQUENCE</scope>
    <source>
        <strain evidence="2">CGMCC 1.15725</strain>
    </source>
</reference>
<comment type="caution">
    <text evidence="2">The sequence shown here is derived from an EMBL/GenBank/DDBJ whole genome shotgun (WGS) entry which is preliminary data.</text>
</comment>
<evidence type="ECO:0000256" key="1">
    <source>
        <dbReference type="SAM" id="Phobius"/>
    </source>
</evidence>
<feature type="transmembrane region" description="Helical" evidence="1">
    <location>
        <begin position="24"/>
        <end position="48"/>
    </location>
</feature>
<keyword evidence="1" id="KW-0472">Membrane</keyword>
<reference evidence="2" key="1">
    <citation type="journal article" date="2014" name="Int. J. Syst. Evol. Microbiol.">
        <title>Complete genome sequence of Corynebacterium casei LMG S-19264T (=DSM 44701T), isolated from a smear-ripened cheese.</title>
        <authorList>
            <consortium name="US DOE Joint Genome Institute (JGI-PGF)"/>
            <person name="Walter F."/>
            <person name="Albersmeier A."/>
            <person name="Kalinowski J."/>
            <person name="Ruckert C."/>
        </authorList>
    </citation>
    <scope>NUCLEOTIDE SEQUENCE</scope>
    <source>
        <strain evidence="2">CGMCC 1.15725</strain>
    </source>
</reference>
<name>A0A8J2YWP3_9PROT</name>
<dbReference type="RefSeq" id="WP_189048872.1">
    <property type="nucleotide sequence ID" value="NZ_BMJQ01000010.1"/>
</dbReference>